<evidence type="ECO:0000313" key="6">
    <source>
        <dbReference type="Proteomes" id="UP000321425"/>
    </source>
</evidence>
<dbReference type="EMBL" id="BJUX01000027">
    <property type="protein sequence ID" value="GEK89954.1"/>
    <property type="molecule type" value="Genomic_DNA"/>
</dbReference>
<evidence type="ECO:0000313" key="4">
    <source>
        <dbReference type="EMBL" id="SEL93970.1"/>
    </source>
</evidence>
<sequence length="146" mass="16889">MILKRKYILNLTFIICMFLLGACTENEAEPSPYEEVNTMENVKIELEKDVYDPEGETFILNTINDSEDEISYGAAFSLEKEKAGEWYVVEPNEEMAFIMIVYSLDPGKKAQEELSMEYYEPLKTGNYRIVREIEGEVLAAEFEVQK</sequence>
<dbReference type="PROSITE" id="PS51257">
    <property type="entry name" value="PROKAR_LIPOPROTEIN"/>
    <property type="match status" value="1"/>
</dbReference>
<protein>
    <recommendedName>
        <fullName evidence="2">Bacterial Ig-like domain-containing protein</fullName>
    </recommendedName>
</protein>
<evidence type="ECO:0000313" key="3">
    <source>
        <dbReference type="EMBL" id="GEK89954.1"/>
    </source>
</evidence>
<organism evidence="4 5">
    <name type="scientific">Alkalibacterium putridalgicola</name>
    <dbReference type="NCBI Taxonomy" id="426703"/>
    <lineage>
        <taxon>Bacteria</taxon>
        <taxon>Bacillati</taxon>
        <taxon>Bacillota</taxon>
        <taxon>Bacilli</taxon>
        <taxon>Lactobacillales</taxon>
        <taxon>Carnobacteriaceae</taxon>
        <taxon>Alkalibacterium</taxon>
    </lineage>
</organism>
<dbReference type="Proteomes" id="UP000198548">
    <property type="component" value="Unassembled WGS sequence"/>
</dbReference>
<dbReference type="Pfam" id="PF20251">
    <property type="entry name" value="Big_14"/>
    <property type="match status" value="1"/>
</dbReference>
<feature type="chain" id="PRO_5011720469" description="Bacterial Ig-like domain-containing protein" evidence="1">
    <location>
        <begin position="29"/>
        <end position="146"/>
    </location>
</feature>
<evidence type="ECO:0000313" key="5">
    <source>
        <dbReference type="Proteomes" id="UP000198548"/>
    </source>
</evidence>
<reference evidence="4 5" key="1">
    <citation type="submission" date="2016-10" db="EMBL/GenBank/DDBJ databases">
        <authorList>
            <person name="de Groot N.N."/>
        </authorList>
    </citation>
    <scope>NUCLEOTIDE SEQUENCE [LARGE SCALE GENOMIC DNA]</scope>
    <source>
        <strain evidence="4 5">DSM 19182</strain>
    </source>
</reference>
<accession>A0A1H7UA55</accession>
<feature type="domain" description="Bacterial Ig-like" evidence="2">
    <location>
        <begin position="40"/>
        <end position="143"/>
    </location>
</feature>
<reference evidence="3 6" key="2">
    <citation type="submission" date="2019-07" db="EMBL/GenBank/DDBJ databases">
        <title>Whole genome shotgun sequence of Alkalibacterium putridalgicola NBRC 103243.</title>
        <authorList>
            <person name="Hosoyama A."/>
            <person name="Uohara A."/>
            <person name="Ohji S."/>
            <person name="Ichikawa N."/>
        </authorList>
    </citation>
    <scope>NUCLEOTIDE SEQUENCE [LARGE SCALE GENOMIC DNA]</scope>
    <source>
        <strain evidence="3 6">NBRC 103243</strain>
    </source>
</reference>
<evidence type="ECO:0000256" key="1">
    <source>
        <dbReference type="SAM" id="SignalP"/>
    </source>
</evidence>
<dbReference type="InterPro" id="IPR046878">
    <property type="entry name" value="Big_14"/>
</dbReference>
<dbReference type="AlphaFoldDB" id="A0A1H7UA55"/>
<dbReference type="Proteomes" id="UP000321425">
    <property type="component" value="Unassembled WGS sequence"/>
</dbReference>
<proteinExistence type="predicted"/>
<dbReference type="EMBL" id="FOBL01000016">
    <property type="protein sequence ID" value="SEL93970.1"/>
    <property type="molecule type" value="Genomic_DNA"/>
</dbReference>
<feature type="signal peptide" evidence="1">
    <location>
        <begin position="1"/>
        <end position="28"/>
    </location>
</feature>
<evidence type="ECO:0000259" key="2">
    <source>
        <dbReference type="Pfam" id="PF20251"/>
    </source>
</evidence>
<name>A0A1H7UA55_9LACT</name>
<gene>
    <name evidence="3" type="ORF">APU01nite_19930</name>
    <name evidence="4" type="ORF">SAMN04488100_11651</name>
</gene>
<keyword evidence="1" id="KW-0732">Signal</keyword>
<keyword evidence="6" id="KW-1185">Reference proteome</keyword>
<dbReference type="STRING" id="426703.SAMN04488100_11651"/>